<reference evidence="1" key="1">
    <citation type="journal article" date="2018" name="Genome Biol.">
        <title>SKESA: strategic k-mer extension for scrupulous assemblies.</title>
        <authorList>
            <person name="Souvorov A."/>
            <person name="Agarwala R."/>
            <person name="Lipman D.J."/>
        </authorList>
    </citation>
    <scope>NUCLEOTIDE SEQUENCE</scope>
    <source>
        <strain evidence="1">1930</strain>
    </source>
</reference>
<dbReference type="AlphaFoldDB" id="A0A8H9JUV5"/>
<dbReference type="InterPro" id="IPR021874">
    <property type="entry name" value="Phage_Mu_Gp27"/>
</dbReference>
<dbReference type="EMBL" id="DACQKT010000001">
    <property type="protein sequence ID" value="HAS6675331.1"/>
    <property type="molecule type" value="Genomic_DNA"/>
</dbReference>
<organism evidence="1">
    <name type="scientific">Vibrio parahaemolyticus</name>
    <dbReference type="NCBI Taxonomy" id="670"/>
    <lineage>
        <taxon>Bacteria</taxon>
        <taxon>Pseudomonadati</taxon>
        <taxon>Pseudomonadota</taxon>
        <taxon>Gammaproteobacteria</taxon>
        <taxon>Vibrionales</taxon>
        <taxon>Vibrionaceae</taxon>
        <taxon>Vibrio</taxon>
    </lineage>
</organism>
<evidence type="ECO:0000313" key="1">
    <source>
        <dbReference type="EMBL" id="HAS6675331.1"/>
    </source>
</evidence>
<sequence>MAKKSKIELQGLSERIIDMYDKEQMTLTDITAVLSDEGWEVSRAGVHREVKKWETFLEEQKERDRFAKKFLDEFRDRPNTDVSEIGLQVLQSKIVEVVKNYDVTTESFEDITKLVNSLARLSDSQVNLDRLKTEFRKGVDAAKKELEDEFKVLLEESNPELLIQLVEIIRSVRVDPDGRKRTKKRR</sequence>
<name>A0A8H9JUV5_VIBPH</name>
<dbReference type="RefSeq" id="WP_025818818.1">
    <property type="nucleotide sequence ID" value="NZ_CP060088.1"/>
</dbReference>
<protein>
    <submittedName>
        <fullName evidence="1">DUF3486 family protein</fullName>
    </submittedName>
</protein>
<accession>A0A8H9JUV5</accession>
<dbReference type="Pfam" id="PF11985">
    <property type="entry name" value="Phage_Mu_Gp27"/>
    <property type="match status" value="1"/>
</dbReference>
<gene>
    <name evidence="1" type="ORF">I7278_00750</name>
</gene>
<comment type="caution">
    <text evidence="1">The sequence shown here is derived from an EMBL/GenBank/DDBJ whole genome shotgun (WGS) entry which is preliminary data.</text>
</comment>
<dbReference type="Proteomes" id="UP000856022">
    <property type="component" value="Unassembled WGS sequence"/>
</dbReference>
<proteinExistence type="predicted"/>
<reference evidence="1" key="2">
    <citation type="submission" date="2019-12" db="EMBL/GenBank/DDBJ databases">
        <authorList>
            <consortium name="NCBI Pathogen Detection Project"/>
        </authorList>
    </citation>
    <scope>NUCLEOTIDE SEQUENCE</scope>
    <source>
        <strain evidence="1">1930</strain>
    </source>
</reference>